<feature type="compositionally biased region" description="Polar residues" evidence="2">
    <location>
        <begin position="123"/>
        <end position="133"/>
    </location>
</feature>
<feature type="compositionally biased region" description="Basic and acidic residues" evidence="2">
    <location>
        <begin position="1164"/>
        <end position="1185"/>
    </location>
</feature>
<accession>A0A4D9DV82</accession>
<keyword evidence="5" id="KW-1185">Reference proteome</keyword>
<dbReference type="OrthoDB" id="6163216at2759"/>
<sequence>MLSSGVESQEKSHPHSLDSSMSAVVQELYTGLPVSISTELTAGSDPNVRLDTKPEASTLVLAHSSSLLSESHRISGVENCSQETDNLDHGDKLTSDGLAGSLSEESMGAGNLAENEEAKNGSLGKQDTCANGSQKEERRSAKETQDAEEELVGCCALASEEKWWLRQEKPQINRSGGEFSRICCTEMASPLKSKEENQTNVQVTPEILPKPTEEVQGMKADGTRIFSKAGHRNDRVSKGLPPENNECPDIDTITASGEVSETNTLVPLEPLTVVEMGSTTEDPQEKREYKGLTACTTMSLTAMGCAIFDSETGEVELSRSSHVNETNAAPASYQTYQQDEENSPHNNSAVPVSKSSVEVDMLLSKESSEALCGSLRSLCSLESGNMPLEDNTTEICEKQEEYLAEEMESSSCDGDSQRTEFLENWISKPVMEEQLSPVQSEEMSGDEAEQLETDSCTDHSYNYGYGKVAEIQRETAMKNSCGMDSGHDDQENVHSESSNSPVPSSVASSTEEFPKGDLRIPSEINNLKKDGDQWQICINDVCWGDVVKQHTKENGTLLVDTQNLVSIQTGDVHTCSKNIYNKYANSPPTVHDFLDYGSKVGEVSLEAQLFEKETNSSSVVEDLNNSFGKAPEANSVNVNLPTCKETNFAYTLREALSCDAEKSRVSLEVISELSSCNADAVSNRDVYLDRLSKKESIISSAKLEAQHAGLLLHKKEELSLLNHRSFNTSNVASKGSQKSMHSALGDTEKMVTDMENEESDTCIHNDQCIKDHCSAVKTCFILSDSTSLDNATLNKDSFKVQAKLKTEEVNGLETGDLLIHNDKKAVNPPEENTHVACESVPCEDSWNCSNMFQYMANRTSTAEKQLRSVCTPDESTTRLSEVEISNTNIEVESSKLYDGHSEITEERLDSGTRERTSDIDKGQEQINSCELQKDEIDRIETVDNVKAHKGSHQNETSEQSVNRDLKKNTFGIHLELGNTTVVLGEGELKMYKKTVLPCEYNLSKGTTSKSNTDSGIPSHEKHLDQSFKHSKQSNETICQVENQYLACQSELNGPVSYKQNETQVADEVLEFQQYDLDISNKQILNTGVQTMTSSVDEPKRSIRFKENEPLTLKKDEDTTPLVHESLREKSLQGTFKDVMVDNSSNSMVDTDCSEYTDSISDLSEGEKVELKESDNVGNSTREDQGTFKGSMVGYSSSKSLVNADHSEYTDSISSAKEDQKEHTILAENTKLSALLNMGSLVMVPENKIKTIVESFSVSQSACKSLSCAPEDMTLVPEITNETCLLLDSSVNHRIIERNKACPQPELVTFTGADGPERVNPVQSEEFCVNQELSSLKGVTSKTPLAQNSEICLPQKDELPASSENAQIVDQDSSSANAPSNDYSAIEPVELIESFERRADGNDSASEEREKAISSLNDAVKLEVCTASHAQSKERSVSAGVSEPIVKEMDVISSDSIDCVQKFKRPSVEDQRQSAVTAEKIKMPMHSIFDHKNYLGVLLEDLKFSGDKVRSCVPLKAEPYEKPSQAYSTEPIPEWSLNNVSDKGKTYDKDHSELGDVKLLSDIVDNYLQSKDLVNKETSEVHYNTICSNKLSKNDTETPLKCLDCSEVCLPYELGSQSKDNRKEVIGDQVNTPNDSINAENEVSDAERLDKVGECQTLKRKMCEETEVHPAQNILLREGQAQQIKESKDQEKAKIPLQESVVFDSEPLDSSSDELVTSSRVMKTEGPREQLFAVMSSINGSDNKQIYSTLQEAKRPKISKDDDDDNSEHMKTMDSEVESLSFHLGTHIELSADNTPFIPVSLSQPQAKSFAGDDEIHGAFGSTHKLRGLFSLKKQPRRKVPTLDELKTVRKSKQVKSSAFIRNSPETVPMQEHKLLGSVYFVCKPSVMEAEIAMRLDHMSKQRANRCSLLNSLKLSKCTKEPTLLSRLSTMASKLLAPPKSIHRLKTLQCSSDHPVVERFSQLRSKKLLEVFSCINMKLNSHQADGLCTKMFNLQPLALYPVDSTKIHILDLSSNIPSSVFNTPISPISFHIKLDSDSLINLRGITSQQCVPDIPALGEAPLHPSQPSKWTFSFLLSQSCSGTAAFREDTTLSKELQSSALSLTTTEAVIPSHDIRRNPIAKRRTGCSMLGLHTLLALSSPGCYRIWTRRRNVTSRIPTVQRLFMSQITQGLKGLRSPTSVSDDLFSSLPYSLGRVLSIWSQHGPSACPSEFTPLHPNHCKWQPSLGIENSYAMLPHMTVQGTEAARTTGAEIRLERSLCDLLPKSCTFPESAISPLRLSVPELQVQPFDELDASLPLCPTSQSATKLKKAEPEKRPKRVSQIRIRKTVPKPDPNLTPMGLPRPKRLKKKEFSLEEIYTNKNYKSPPATRCLETIFEEPKEKNGSLISISQQKRKRILEFQDFTIPRKRKARSRVKVAGSFTRAKKAALQGRELDALLIQKLMDLEAFFAEEEEREQASGS</sequence>
<feature type="compositionally biased region" description="Acidic residues" evidence="2">
    <location>
        <begin position="443"/>
        <end position="452"/>
    </location>
</feature>
<evidence type="ECO:0000259" key="3">
    <source>
        <dbReference type="Pfam" id="PF15386"/>
    </source>
</evidence>
<feature type="region of interest" description="Disordered" evidence="2">
    <location>
        <begin position="436"/>
        <end position="456"/>
    </location>
</feature>
<dbReference type="STRING" id="55544.A0A4D9DV82"/>
<feature type="region of interest" description="Disordered" evidence="2">
    <location>
        <begin position="335"/>
        <end position="354"/>
    </location>
</feature>
<feature type="compositionally biased region" description="Low complexity" evidence="2">
    <location>
        <begin position="495"/>
        <end position="509"/>
    </location>
</feature>
<feature type="region of interest" description="Disordered" evidence="2">
    <location>
        <begin position="1"/>
        <end position="20"/>
    </location>
</feature>
<gene>
    <name evidence="4" type="ORF">DR999_PMT16726</name>
</gene>
<name>A0A4D9DV82_9SAUR</name>
<reference evidence="4 5" key="2">
    <citation type="submission" date="2019-04" db="EMBL/GenBank/DDBJ databases">
        <title>The genome sequence of big-headed turtle.</title>
        <authorList>
            <person name="Gong S."/>
        </authorList>
    </citation>
    <scope>NUCLEOTIDE SEQUENCE [LARGE SCALE GENOMIC DNA]</scope>
    <source>
        <strain evidence="4">DO16091913</strain>
        <tissue evidence="4">Muscle</tissue>
    </source>
</reference>
<dbReference type="PANTHER" id="PTHR14522">
    <property type="entry name" value="EMO2-RELATED"/>
    <property type="match status" value="1"/>
</dbReference>
<evidence type="ECO:0000256" key="2">
    <source>
        <dbReference type="SAM" id="MobiDB-lite"/>
    </source>
</evidence>
<dbReference type="PANTHER" id="PTHR14522:SF0">
    <property type="entry name" value="PROTEIN PRR14L"/>
    <property type="match status" value="1"/>
</dbReference>
<feature type="region of interest" description="Disordered" evidence="2">
    <location>
        <begin position="905"/>
        <end position="924"/>
    </location>
</feature>
<feature type="compositionally biased region" description="Polar residues" evidence="2">
    <location>
        <begin position="344"/>
        <end position="354"/>
    </location>
</feature>
<feature type="region of interest" description="Disordered" evidence="2">
    <location>
        <begin position="1749"/>
        <end position="1775"/>
    </location>
</feature>
<organism evidence="4 5">
    <name type="scientific">Platysternon megacephalum</name>
    <name type="common">big-headed turtle</name>
    <dbReference type="NCBI Taxonomy" id="55544"/>
    <lineage>
        <taxon>Eukaryota</taxon>
        <taxon>Metazoa</taxon>
        <taxon>Chordata</taxon>
        <taxon>Craniata</taxon>
        <taxon>Vertebrata</taxon>
        <taxon>Euteleostomi</taxon>
        <taxon>Archelosauria</taxon>
        <taxon>Testudinata</taxon>
        <taxon>Testudines</taxon>
        <taxon>Cryptodira</taxon>
        <taxon>Durocryptodira</taxon>
        <taxon>Testudinoidea</taxon>
        <taxon>Platysternidae</taxon>
        <taxon>Platysternon</taxon>
    </lineage>
</organism>
<feature type="domain" description="Tantalus-like" evidence="3">
    <location>
        <begin position="2335"/>
        <end position="2392"/>
    </location>
</feature>
<reference evidence="4 5" key="1">
    <citation type="submission" date="2019-04" db="EMBL/GenBank/DDBJ databases">
        <title>Draft genome of the big-headed turtle Platysternon megacephalum.</title>
        <authorList>
            <person name="Gong S."/>
        </authorList>
    </citation>
    <scope>NUCLEOTIDE SEQUENCE [LARGE SCALE GENOMIC DNA]</scope>
    <source>
        <strain evidence="4">DO16091913</strain>
        <tissue evidence="4">Muscle</tissue>
    </source>
</reference>
<feature type="compositionally biased region" description="Basic and acidic residues" evidence="2">
    <location>
        <begin position="905"/>
        <end position="923"/>
    </location>
</feature>
<protein>
    <submittedName>
        <fullName evidence="4">Protein PRR14L</fullName>
    </submittedName>
</protein>
<comment type="caution">
    <text evidence="4">The sequence shown here is derived from an EMBL/GenBank/DDBJ whole genome shotgun (WGS) entry which is preliminary data.</text>
</comment>
<dbReference type="Proteomes" id="UP000297703">
    <property type="component" value="Unassembled WGS sequence"/>
</dbReference>
<proteinExistence type="predicted"/>
<feature type="region of interest" description="Disordered" evidence="2">
    <location>
        <begin position="479"/>
        <end position="518"/>
    </location>
</feature>
<feature type="region of interest" description="Disordered" evidence="2">
    <location>
        <begin position="1157"/>
        <end position="1189"/>
    </location>
</feature>
<dbReference type="InterPro" id="IPR026320">
    <property type="entry name" value="PRR14"/>
</dbReference>
<evidence type="ECO:0000256" key="1">
    <source>
        <dbReference type="ARBA" id="ARBA00022553"/>
    </source>
</evidence>
<feature type="compositionally biased region" description="Basic and acidic residues" evidence="2">
    <location>
        <begin position="134"/>
        <end position="145"/>
    </location>
</feature>
<evidence type="ECO:0000313" key="4">
    <source>
        <dbReference type="EMBL" id="TFK01107.1"/>
    </source>
</evidence>
<dbReference type="Pfam" id="PF15386">
    <property type="entry name" value="Tantalus"/>
    <property type="match status" value="1"/>
</dbReference>
<feature type="region of interest" description="Disordered" evidence="2">
    <location>
        <begin position="72"/>
        <end position="146"/>
    </location>
</feature>
<dbReference type="EMBL" id="QXTE01000240">
    <property type="protein sequence ID" value="TFK01107.1"/>
    <property type="molecule type" value="Genomic_DNA"/>
</dbReference>
<dbReference type="InterPro" id="IPR028149">
    <property type="entry name" value="Tantalus-like"/>
</dbReference>
<evidence type="ECO:0000313" key="5">
    <source>
        <dbReference type="Proteomes" id="UP000297703"/>
    </source>
</evidence>
<keyword evidence="1" id="KW-0597">Phosphoprotein</keyword>
<feature type="compositionally biased region" description="Basic and acidic residues" evidence="2">
    <location>
        <begin position="485"/>
        <end position="494"/>
    </location>
</feature>